<reference evidence="1 2" key="1">
    <citation type="submission" date="2017-12" db="EMBL/GenBank/DDBJ databases">
        <title>Rapid rising of carbapenem-resistant Enterobacteriaceae(CRE) and emergence of colistin resistance genemcr-1 in CRE in the hospital of Henan, China.</title>
        <authorList>
            <person name="Sun Q."/>
            <person name="Zhang R."/>
            <person name="Li Y."/>
            <person name="Shen Y."/>
            <person name="Zhang Y."/>
            <person name="Yang J."/>
            <person name="Shu L."/>
            <person name="Zhou H."/>
            <person name="Wang Y."/>
            <person name="Wang B."/>
            <person name="Shen Z."/>
        </authorList>
    </citation>
    <scope>NUCLEOTIDE SEQUENCE [LARGE SCALE GENOMIC DNA]</scope>
    <source>
        <strain evidence="1 2">3512</strain>
    </source>
</reference>
<gene>
    <name evidence="1" type="ORF">CWS33_28625</name>
</gene>
<feature type="non-terminal residue" evidence="1">
    <location>
        <position position="1"/>
    </location>
</feature>
<name>A0AAP8LAN1_ECOLX</name>
<comment type="caution">
    <text evidence="1">The sequence shown here is derived from an EMBL/GenBank/DDBJ whole genome shotgun (WGS) entry which is preliminary data.</text>
</comment>
<evidence type="ECO:0000313" key="1">
    <source>
        <dbReference type="EMBL" id="PKD78759.1"/>
    </source>
</evidence>
<sequence>VRQQYLDFATGRAFRQCLWVHQDRANEVQRPELTRLRDLRFASGPIRLAANGQEHGATYVNHLGRALITHDVDTVTVVDTLAHAWPCSLPYSTLQAVLLYRNQIDSDAADKILSRILQILLEHDLVHYCLDRGPYEIEGDGAFQ</sequence>
<dbReference type="AlphaFoldDB" id="A0AAP8LAN1"/>
<feature type="non-terminal residue" evidence="1">
    <location>
        <position position="144"/>
    </location>
</feature>
<organism evidence="1 2">
    <name type="scientific">Escherichia coli</name>
    <dbReference type="NCBI Taxonomy" id="562"/>
    <lineage>
        <taxon>Bacteria</taxon>
        <taxon>Pseudomonadati</taxon>
        <taxon>Pseudomonadota</taxon>
        <taxon>Gammaproteobacteria</taxon>
        <taxon>Enterobacterales</taxon>
        <taxon>Enterobacteriaceae</taxon>
        <taxon>Escherichia</taxon>
    </lineage>
</organism>
<proteinExistence type="predicted"/>
<dbReference type="EMBL" id="PITP01000310">
    <property type="protein sequence ID" value="PKD78759.1"/>
    <property type="molecule type" value="Genomic_DNA"/>
</dbReference>
<evidence type="ECO:0000313" key="2">
    <source>
        <dbReference type="Proteomes" id="UP000233549"/>
    </source>
</evidence>
<accession>A0AAP8LAN1</accession>
<dbReference type="Proteomes" id="UP000233549">
    <property type="component" value="Unassembled WGS sequence"/>
</dbReference>
<protein>
    <submittedName>
        <fullName evidence="1">Uncharacterized protein</fullName>
    </submittedName>
</protein>